<dbReference type="EMBL" id="JAGSPK010000002">
    <property type="protein sequence ID" value="MBR7791839.1"/>
    <property type="molecule type" value="Genomic_DNA"/>
</dbReference>
<keyword evidence="2" id="KW-1185">Reference proteome</keyword>
<comment type="caution">
    <text evidence="1">The sequence shown here is derived from an EMBL/GenBank/DDBJ whole genome shotgun (WGS) entry which is preliminary data.</text>
</comment>
<reference evidence="1 2" key="1">
    <citation type="submission" date="2021-04" db="EMBL/GenBank/DDBJ databases">
        <title>novel species isolated from subtropical streams in China.</title>
        <authorList>
            <person name="Lu H."/>
        </authorList>
    </citation>
    <scope>NUCLEOTIDE SEQUENCE [LARGE SCALE GENOMIC DNA]</scope>
    <source>
        <strain evidence="1 2">FT147W</strain>
    </source>
</reference>
<gene>
    <name evidence="1" type="ORF">KDM87_04460</name>
</gene>
<dbReference type="RefSeq" id="WP_212677985.1">
    <property type="nucleotide sequence ID" value="NZ_JAGSPK010000002.1"/>
</dbReference>
<name>A0ABS5H0C7_9BURK</name>
<dbReference type="Proteomes" id="UP000682982">
    <property type="component" value="Unassembled WGS sequence"/>
</dbReference>
<organism evidence="1 2">
    <name type="scientific">Undibacterium rivi</name>
    <dbReference type="NCBI Taxonomy" id="2828729"/>
    <lineage>
        <taxon>Bacteria</taxon>
        <taxon>Pseudomonadati</taxon>
        <taxon>Pseudomonadota</taxon>
        <taxon>Betaproteobacteria</taxon>
        <taxon>Burkholderiales</taxon>
        <taxon>Oxalobacteraceae</taxon>
        <taxon>Undibacterium</taxon>
    </lineage>
</organism>
<protein>
    <submittedName>
        <fullName evidence="1">Uncharacterized protein</fullName>
    </submittedName>
</protein>
<accession>A0ABS5H0C7</accession>
<evidence type="ECO:0000313" key="2">
    <source>
        <dbReference type="Proteomes" id="UP000682982"/>
    </source>
</evidence>
<sequence>MDYCRSESLAAIEREWLAVFELEWMVGFYWNTHVAAIFFFKADCPKLADH</sequence>
<proteinExistence type="predicted"/>
<evidence type="ECO:0000313" key="1">
    <source>
        <dbReference type="EMBL" id="MBR7791839.1"/>
    </source>
</evidence>